<comment type="caution">
    <text evidence="2">The sequence shown here is derived from an EMBL/GenBank/DDBJ whole genome shotgun (WGS) entry which is preliminary data.</text>
</comment>
<gene>
    <name evidence="2" type="ORF">SRB5_03540</name>
</gene>
<dbReference type="Proteomes" id="UP000466345">
    <property type="component" value="Unassembled WGS sequence"/>
</dbReference>
<dbReference type="OrthoDB" id="7839592at2"/>
<keyword evidence="3" id="KW-1185">Reference proteome</keyword>
<name>A0A7K0C9W0_9ACTN</name>
<feature type="domain" description="DUF4253" evidence="1">
    <location>
        <begin position="159"/>
        <end position="269"/>
    </location>
</feature>
<dbReference type="Pfam" id="PF14062">
    <property type="entry name" value="DUF4253"/>
    <property type="match status" value="1"/>
</dbReference>
<organism evidence="2 3">
    <name type="scientific">Streptomyces smaragdinus</name>
    <dbReference type="NCBI Taxonomy" id="2585196"/>
    <lineage>
        <taxon>Bacteria</taxon>
        <taxon>Bacillati</taxon>
        <taxon>Actinomycetota</taxon>
        <taxon>Actinomycetes</taxon>
        <taxon>Kitasatosporales</taxon>
        <taxon>Streptomycetaceae</taxon>
        <taxon>Streptomyces</taxon>
    </lineage>
</organism>
<dbReference type="RefSeq" id="WP_153449582.1">
    <property type="nucleotide sequence ID" value="NZ_WEGJ01000001.1"/>
</dbReference>
<evidence type="ECO:0000313" key="3">
    <source>
        <dbReference type="Proteomes" id="UP000466345"/>
    </source>
</evidence>
<evidence type="ECO:0000259" key="1">
    <source>
        <dbReference type="Pfam" id="PF14062"/>
    </source>
</evidence>
<protein>
    <recommendedName>
        <fullName evidence="1">DUF4253 domain-containing protein</fullName>
    </recommendedName>
</protein>
<proteinExistence type="predicted"/>
<reference evidence="2 3" key="1">
    <citation type="submission" date="2019-10" db="EMBL/GenBank/DDBJ databases">
        <title>Streptomyces smaragdinus sp. nov. and Streptomyces fabii sp. nov., isolated from the gut of fungus growing-termite Macrotermes natalensis.</title>
        <authorList>
            <person name="Schwitalla J."/>
            <person name="Benndorf R."/>
            <person name="Martin K."/>
            <person name="De Beer W."/>
            <person name="Kaster A.-K."/>
            <person name="Vollmers J."/>
            <person name="Poulsen M."/>
            <person name="Beemelmanns C."/>
        </authorList>
    </citation>
    <scope>NUCLEOTIDE SEQUENCE [LARGE SCALE GENOMIC DNA]</scope>
    <source>
        <strain evidence="2 3">RB5</strain>
    </source>
</reference>
<dbReference type="InterPro" id="IPR025349">
    <property type="entry name" value="DUF4253"/>
</dbReference>
<dbReference type="EMBL" id="WEGJ01000001">
    <property type="protein sequence ID" value="MQY10247.1"/>
    <property type="molecule type" value="Genomic_DNA"/>
</dbReference>
<evidence type="ECO:0000313" key="2">
    <source>
        <dbReference type="EMBL" id="MQY10247.1"/>
    </source>
</evidence>
<sequence length="269" mass="29456">MTPELLSDVRTALPSGRLITSDEGDGEAHILWLSDGPTTADLWVRLHVEHTHTGLWPLLLDPSDPHDDKFGPWGTGEFFPERMSSPDAHSPAELLEHWWKDYTAVDEDDMLSPDDRLAVTAPFGQLWPGFTPSPPPAADPEATAADLAQRFVAGQPHSRLGLVAAGSGAHALTAVGWDGPTNYDNDTAKFSAVVADWERRFAARVVVVGPAALHLSIASPPTTTEDALLVAAEHFAFCPDNVWQGHRPYTLAAYADRIVGCRDWHFWWD</sequence>
<dbReference type="AlphaFoldDB" id="A0A7K0C9W0"/>
<accession>A0A7K0C9W0</accession>